<evidence type="ECO:0000313" key="2">
    <source>
        <dbReference type="EMBL" id="KAK7080248.1"/>
    </source>
</evidence>
<organism evidence="2 3">
    <name type="scientific">Halocaridina rubra</name>
    <name type="common">Hawaiian red shrimp</name>
    <dbReference type="NCBI Taxonomy" id="373956"/>
    <lineage>
        <taxon>Eukaryota</taxon>
        <taxon>Metazoa</taxon>
        <taxon>Ecdysozoa</taxon>
        <taxon>Arthropoda</taxon>
        <taxon>Crustacea</taxon>
        <taxon>Multicrustacea</taxon>
        <taxon>Malacostraca</taxon>
        <taxon>Eumalacostraca</taxon>
        <taxon>Eucarida</taxon>
        <taxon>Decapoda</taxon>
        <taxon>Pleocyemata</taxon>
        <taxon>Caridea</taxon>
        <taxon>Atyoidea</taxon>
        <taxon>Atyidae</taxon>
        <taxon>Halocaridina</taxon>
    </lineage>
</organism>
<name>A0AAN8XH61_HALRR</name>
<keyword evidence="3" id="KW-1185">Reference proteome</keyword>
<feature type="compositionally biased region" description="Polar residues" evidence="1">
    <location>
        <begin position="33"/>
        <end position="43"/>
    </location>
</feature>
<sequence>VFAGYIAGVLPQMTEAELSSYISETLELQASLRQSWTDTSSTQGRKRHLDEEMST</sequence>
<evidence type="ECO:0000313" key="3">
    <source>
        <dbReference type="Proteomes" id="UP001381693"/>
    </source>
</evidence>
<dbReference type="Proteomes" id="UP001381693">
    <property type="component" value="Unassembled WGS sequence"/>
</dbReference>
<feature type="non-terminal residue" evidence="2">
    <location>
        <position position="1"/>
    </location>
</feature>
<proteinExistence type="predicted"/>
<accession>A0AAN8XH61</accession>
<reference evidence="2 3" key="1">
    <citation type="submission" date="2023-11" db="EMBL/GenBank/DDBJ databases">
        <title>Halocaridina rubra genome assembly.</title>
        <authorList>
            <person name="Smith C."/>
        </authorList>
    </citation>
    <scope>NUCLEOTIDE SEQUENCE [LARGE SCALE GENOMIC DNA]</scope>
    <source>
        <strain evidence="2">EP-1</strain>
        <tissue evidence="2">Whole</tissue>
    </source>
</reference>
<feature type="region of interest" description="Disordered" evidence="1">
    <location>
        <begin position="33"/>
        <end position="55"/>
    </location>
</feature>
<evidence type="ECO:0000256" key="1">
    <source>
        <dbReference type="SAM" id="MobiDB-lite"/>
    </source>
</evidence>
<dbReference type="EMBL" id="JAXCGZ010006029">
    <property type="protein sequence ID" value="KAK7080248.1"/>
    <property type="molecule type" value="Genomic_DNA"/>
</dbReference>
<protein>
    <submittedName>
        <fullName evidence="2">Uncharacterized protein</fullName>
    </submittedName>
</protein>
<gene>
    <name evidence="2" type="ORF">SK128_011604</name>
</gene>
<comment type="caution">
    <text evidence="2">The sequence shown here is derived from an EMBL/GenBank/DDBJ whole genome shotgun (WGS) entry which is preliminary data.</text>
</comment>
<dbReference type="AlphaFoldDB" id="A0AAN8XH61"/>